<reference evidence="5 6" key="1">
    <citation type="journal article" date="2021" name="Microorganisms">
        <title>Acidisoma silvae sp. nov. and Acidisomacellulosilytica sp. nov., Two Acidophilic Bacteria Isolated from Decaying Wood, Hydrolyzing Cellulose and Producing Poly-3-hydroxybutyrate.</title>
        <authorList>
            <person name="Mieszkin S."/>
            <person name="Pouder E."/>
            <person name="Uroz S."/>
            <person name="Simon-Colin C."/>
            <person name="Alain K."/>
        </authorList>
    </citation>
    <scope>NUCLEOTIDE SEQUENCE [LARGE SCALE GENOMIC DNA]</scope>
    <source>
        <strain evidence="5 6">HW T5.17</strain>
    </source>
</reference>
<dbReference type="InterPro" id="IPR050469">
    <property type="entry name" value="Diguanylate_Cyclase"/>
</dbReference>
<sequence length="370" mass="39478">MSPSDLFLLASGVSFLGSLLLLGAGWARRSAALAWWGAGYCLAGSGMAVVIAAYVIGSTLLSDFGSALVLCAYSLLWLGVGALAQVRKPRYWAIPLGLLWVPVARIPPLPAHETLRMIALGPFAASFMLVLAWLAWCLPGQPRARLPLVVLATTHAVFSALRSAALIVNDGPAAHAFWLYGTPIEGIFFLFCDAVLIVNLVRSMQESALAEEAYTDFLTGVLSRRRFSQLAEKAIARGPCTALILDIDHFKTVNDRFGHAAGDALLRELGAICRQDVGKTDLIGRLGGDEFALLLTGDADVARSVAARISADFARTCAEMGWPASLSTGLAHNTDAQVSLDVLIDQADRQLYGAKANRRPMAQADSRVAD</sequence>
<dbReference type="AlphaFoldDB" id="A0A963Z2K3"/>
<dbReference type="Proteomes" id="UP000721844">
    <property type="component" value="Unassembled WGS sequence"/>
</dbReference>
<dbReference type="RefSeq" id="WP_227307361.1">
    <property type="nucleotide sequence ID" value="NZ_JAESVA010000003.1"/>
</dbReference>
<dbReference type="Gene3D" id="3.30.70.270">
    <property type="match status" value="1"/>
</dbReference>
<feature type="transmembrane region" description="Helical" evidence="3">
    <location>
        <begin position="64"/>
        <end position="84"/>
    </location>
</feature>
<dbReference type="CDD" id="cd01949">
    <property type="entry name" value="GGDEF"/>
    <property type="match status" value="1"/>
</dbReference>
<dbReference type="Pfam" id="PF00990">
    <property type="entry name" value="GGDEF"/>
    <property type="match status" value="1"/>
</dbReference>
<keyword evidence="3" id="KW-0812">Transmembrane</keyword>
<dbReference type="GO" id="GO:0043709">
    <property type="term" value="P:cell adhesion involved in single-species biofilm formation"/>
    <property type="evidence" value="ECO:0007669"/>
    <property type="project" value="TreeGrafter"/>
</dbReference>
<dbReference type="PANTHER" id="PTHR45138:SF9">
    <property type="entry name" value="DIGUANYLATE CYCLASE DGCM-RELATED"/>
    <property type="match status" value="1"/>
</dbReference>
<feature type="transmembrane region" description="Helical" evidence="3">
    <location>
        <begin position="148"/>
        <end position="168"/>
    </location>
</feature>
<keyword evidence="6" id="KW-1185">Reference proteome</keyword>
<accession>A0A963Z2K3</accession>
<dbReference type="EC" id="2.7.7.65" evidence="1"/>
<evidence type="ECO:0000313" key="5">
    <source>
        <dbReference type="EMBL" id="MCB8880700.1"/>
    </source>
</evidence>
<dbReference type="InterPro" id="IPR043128">
    <property type="entry name" value="Rev_trsase/Diguanyl_cyclase"/>
</dbReference>
<dbReference type="NCBIfam" id="TIGR00254">
    <property type="entry name" value="GGDEF"/>
    <property type="match status" value="1"/>
</dbReference>
<evidence type="ECO:0000256" key="3">
    <source>
        <dbReference type="SAM" id="Phobius"/>
    </source>
</evidence>
<gene>
    <name evidence="5" type="ORF">ACELLULO517_10695</name>
</gene>
<feature type="transmembrane region" description="Helical" evidence="3">
    <location>
        <begin position="33"/>
        <end position="58"/>
    </location>
</feature>
<dbReference type="GO" id="GO:0052621">
    <property type="term" value="F:diguanylate cyclase activity"/>
    <property type="evidence" value="ECO:0007669"/>
    <property type="project" value="UniProtKB-EC"/>
</dbReference>
<dbReference type="GO" id="GO:0005886">
    <property type="term" value="C:plasma membrane"/>
    <property type="evidence" value="ECO:0007669"/>
    <property type="project" value="TreeGrafter"/>
</dbReference>
<dbReference type="GO" id="GO:1902201">
    <property type="term" value="P:negative regulation of bacterial-type flagellum-dependent cell motility"/>
    <property type="evidence" value="ECO:0007669"/>
    <property type="project" value="TreeGrafter"/>
</dbReference>
<feature type="transmembrane region" description="Helical" evidence="3">
    <location>
        <begin position="6"/>
        <end position="26"/>
    </location>
</feature>
<dbReference type="InterPro" id="IPR000160">
    <property type="entry name" value="GGDEF_dom"/>
</dbReference>
<dbReference type="PANTHER" id="PTHR45138">
    <property type="entry name" value="REGULATORY COMPONENTS OF SENSORY TRANSDUCTION SYSTEM"/>
    <property type="match status" value="1"/>
</dbReference>
<dbReference type="SUPFAM" id="SSF55073">
    <property type="entry name" value="Nucleotide cyclase"/>
    <property type="match status" value="1"/>
</dbReference>
<name>A0A963Z2K3_9PROT</name>
<evidence type="ECO:0000259" key="4">
    <source>
        <dbReference type="PROSITE" id="PS50887"/>
    </source>
</evidence>
<feature type="transmembrane region" description="Helical" evidence="3">
    <location>
        <begin position="115"/>
        <end position="136"/>
    </location>
</feature>
<organism evidence="5 6">
    <name type="scientific">Acidisoma cellulosilyticum</name>
    <dbReference type="NCBI Taxonomy" id="2802395"/>
    <lineage>
        <taxon>Bacteria</taxon>
        <taxon>Pseudomonadati</taxon>
        <taxon>Pseudomonadota</taxon>
        <taxon>Alphaproteobacteria</taxon>
        <taxon>Acetobacterales</taxon>
        <taxon>Acidocellaceae</taxon>
        <taxon>Acidisoma</taxon>
    </lineage>
</organism>
<feature type="domain" description="GGDEF" evidence="4">
    <location>
        <begin position="238"/>
        <end position="367"/>
    </location>
</feature>
<comment type="catalytic activity">
    <reaction evidence="2">
        <text>2 GTP = 3',3'-c-di-GMP + 2 diphosphate</text>
        <dbReference type="Rhea" id="RHEA:24898"/>
        <dbReference type="ChEBI" id="CHEBI:33019"/>
        <dbReference type="ChEBI" id="CHEBI:37565"/>
        <dbReference type="ChEBI" id="CHEBI:58805"/>
        <dbReference type="EC" id="2.7.7.65"/>
    </reaction>
</comment>
<feature type="transmembrane region" description="Helical" evidence="3">
    <location>
        <begin position="91"/>
        <end position="109"/>
    </location>
</feature>
<evidence type="ECO:0000256" key="2">
    <source>
        <dbReference type="ARBA" id="ARBA00034247"/>
    </source>
</evidence>
<protein>
    <recommendedName>
        <fullName evidence="1">diguanylate cyclase</fullName>
        <ecNumber evidence="1">2.7.7.65</ecNumber>
    </recommendedName>
</protein>
<dbReference type="EMBL" id="JAESVA010000003">
    <property type="protein sequence ID" value="MCB8880700.1"/>
    <property type="molecule type" value="Genomic_DNA"/>
</dbReference>
<keyword evidence="3" id="KW-1133">Transmembrane helix</keyword>
<dbReference type="PROSITE" id="PS50887">
    <property type="entry name" value="GGDEF"/>
    <property type="match status" value="1"/>
</dbReference>
<dbReference type="SMART" id="SM00267">
    <property type="entry name" value="GGDEF"/>
    <property type="match status" value="1"/>
</dbReference>
<feature type="transmembrane region" description="Helical" evidence="3">
    <location>
        <begin position="180"/>
        <end position="201"/>
    </location>
</feature>
<evidence type="ECO:0000313" key="6">
    <source>
        <dbReference type="Proteomes" id="UP000721844"/>
    </source>
</evidence>
<dbReference type="InterPro" id="IPR029787">
    <property type="entry name" value="Nucleotide_cyclase"/>
</dbReference>
<proteinExistence type="predicted"/>
<evidence type="ECO:0000256" key="1">
    <source>
        <dbReference type="ARBA" id="ARBA00012528"/>
    </source>
</evidence>
<keyword evidence="3" id="KW-0472">Membrane</keyword>
<comment type="caution">
    <text evidence="5">The sequence shown here is derived from an EMBL/GenBank/DDBJ whole genome shotgun (WGS) entry which is preliminary data.</text>
</comment>